<feature type="non-terminal residue" evidence="11">
    <location>
        <position position="162"/>
    </location>
</feature>
<dbReference type="PROSITE" id="PS00232">
    <property type="entry name" value="CADHERIN_1"/>
    <property type="match status" value="2"/>
</dbReference>
<evidence type="ECO:0000256" key="5">
    <source>
        <dbReference type="ARBA" id="ARBA00022889"/>
    </source>
</evidence>
<dbReference type="PANTHER" id="PTHR24028">
    <property type="entry name" value="CADHERIN-87A"/>
    <property type="match status" value="1"/>
</dbReference>
<dbReference type="Pfam" id="PF00028">
    <property type="entry name" value="Cadherin"/>
    <property type="match status" value="1"/>
</dbReference>
<protein>
    <recommendedName>
        <fullName evidence="10">Cadherin domain-containing protein</fullName>
    </recommendedName>
</protein>
<keyword evidence="8" id="KW-0325">Glycoprotein</keyword>
<dbReference type="PRINTS" id="PR00205">
    <property type="entry name" value="CADHERIN"/>
</dbReference>
<evidence type="ECO:0000256" key="4">
    <source>
        <dbReference type="ARBA" id="ARBA00022837"/>
    </source>
</evidence>
<dbReference type="FunFam" id="2.60.40.60:FF:000002">
    <property type="entry name" value="Protocadherin alpha 2"/>
    <property type="match status" value="1"/>
</dbReference>
<evidence type="ECO:0000256" key="6">
    <source>
        <dbReference type="ARBA" id="ARBA00022989"/>
    </source>
</evidence>
<keyword evidence="4 9" id="KW-0106">Calcium</keyword>
<accession>A0A8T0B6T6</accession>
<sequence>LDREIQEEHNLILTAFDGGNPQKSGTVKITVTVLDANDNSPVFSQPIYRVSLSENIPKDSLVVTVSATDQDKGSNGEVTYSFSQSTRNEAMDLFSIDSDTGKIQLKGFFDFEKSKQYEIDVEAIDSGGLINTSKVLVEIVDVNDNAPVISVISFSNPMPEDS</sequence>
<dbReference type="InterPro" id="IPR050174">
    <property type="entry name" value="Protocadherin/Cadherin-CA"/>
</dbReference>
<dbReference type="EMBL" id="JABFDY010000010">
    <property type="protein sequence ID" value="KAF7702292.1"/>
    <property type="molecule type" value="Genomic_DNA"/>
</dbReference>
<evidence type="ECO:0000256" key="9">
    <source>
        <dbReference type="PROSITE-ProRule" id="PRU00043"/>
    </source>
</evidence>
<dbReference type="PANTHER" id="PTHR24028:SF296">
    <property type="entry name" value="PROTOCADHERIN 1 GAMMA 11 PRECURSOR-RELATED"/>
    <property type="match status" value="1"/>
</dbReference>
<proteinExistence type="predicted"/>
<dbReference type="AlphaFoldDB" id="A0A8T0B6T6"/>
<dbReference type="InterPro" id="IPR002126">
    <property type="entry name" value="Cadherin-like_dom"/>
</dbReference>
<dbReference type="InterPro" id="IPR020894">
    <property type="entry name" value="Cadherin_CS"/>
</dbReference>
<keyword evidence="7" id="KW-0472">Membrane</keyword>
<dbReference type="InterPro" id="IPR015919">
    <property type="entry name" value="Cadherin-like_sf"/>
</dbReference>
<dbReference type="GO" id="GO:0005886">
    <property type="term" value="C:plasma membrane"/>
    <property type="evidence" value="ECO:0007669"/>
    <property type="project" value="InterPro"/>
</dbReference>
<evidence type="ECO:0000259" key="10">
    <source>
        <dbReference type="PROSITE" id="PS50268"/>
    </source>
</evidence>
<evidence type="ECO:0000256" key="2">
    <source>
        <dbReference type="ARBA" id="ARBA00022692"/>
    </source>
</evidence>
<comment type="caution">
    <text evidence="11">The sequence shown here is derived from an EMBL/GenBank/DDBJ whole genome shotgun (WGS) entry which is preliminary data.</text>
</comment>
<keyword evidence="6" id="KW-1133">Transmembrane helix</keyword>
<keyword evidence="12" id="KW-1185">Reference proteome</keyword>
<evidence type="ECO:0000256" key="7">
    <source>
        <dbReference type="ARBA" id="ARBA00023136"/>
    </source>
</evidence>
<dbReference type="CDD" id="cd11304">
    <property type="entry name" value="Cadherin_repeat"/>
    <property type="match status" value="2"/>
</dbReference>
<dbReference type="GO" id="GO:0007156">
    <property type="term" value="P:homophilic cell adhesion via plasma membrane adhesion molecules"/>
    <property type="evidence" value="ECO:0007669"/>
    <property type="project" value="InterPro"/>
</dbReference>
<evidence type="ECO:0000256" key="3">
    <source>
        <dbReference type="ARBA" id="ARBA00022737"/>
    </source>
</evidence>
<feature type="non-terminal residue" evidence="11">
    <location>
        <position position="1"/>
    </location>
</feature>
<feature type="domain" description="Cadherin" evidence="10">
    <location>
        <begin position="1"/>
        <end position="43"/>
    </location>
</feature>
<keyword evidence="2" id="KW-0812">Transmembrane</keyword>
<reference evidence="11" key="1">
    <citation type="submission" date="2020-08" db="EMBL/GenBank/DDBJ databases">
        <title>Chromosome-level assembly of Southern catfish (Silurus meridionalis) provides insights into visual adaptation to the nocturnal and benthic lifestyles.</title>
        <authorList>
            <person name="Zhang Y."/>
            <person name="Wang D."/>
            <person name="Peng Z."/>
        </authorList>
    </citation>
    <scope>NUCLEOTIDE SEQUENCE</scope>
    <source>
        <strain evidence="11">SWU-2019-XX</strain>
        <tissue evidence="11">Muscle</tissue>
    </source>
</reference>
<keyword evidence="5" id="KW-0130">Cell adhesion</keyword>
<dbReference type="Gene3D" id="2.60.40.60">
    <property type="entry name" value="Cadherins"/>
    <property type="match status" value="2"/>
</dbReference>
<dbReference type="GO" id="GO:0009653">
    <property type="term" value="P:anatomical structure morphogenesis"/>
    <property type="evidence" value="ECO:0007669"/>
    <property type="project" value="UniProtKB-ARBA"/>
</dbReference>
<dbReference type="Proteomes" id="UP000606274">
    <property type="component" value="Unassembled WGS sequence"/>
</dbReference>
<gene>
    <name evidence="11" type="ORF">HF521_001575</name>
</gene>
<evidence type="ECO:0000313" key="12">
    <source>
        <dbReference type="Proteomes" id="UP000606274"/>
    </source>
</evidence>
<dbReference type="SMART" id="SM00112">
    <property type="entry name" value="CA"/>
    <property type="match status" value="1"/>
</dbReference>
<name>A0A8T0B6T6_SILME</name>
<evidence type="ECO:0000313" key="11">
    <source>
        <dbReference type="EMBL" id="KAF7702292.1"/>
    </source>
</evidence>
<evidence type="ECO:0000256" key="1">
    <source>
        <dbReference type="ARBA" id="ARBA00004167"/>
    </source>
</evidence>
<organism evidence="11 12">
    <name type="scientific">Silurus meridionalis</name>
    <name type="common">Southern catfish</name>
    <name type="synonym">Silurus soldatovi meridionalis</name>
    <dbReference type="NCBI Taxonomy" id="175797"/>
    <lineage>
        <taxon>Eukaryota</taxon>
        <taxon>Metazoa</taxon>
        <taxon>Chordata</taxon>
        <taxon>Craniata</taxon>
        <taxon>Vertebrata</taxon>
        <taxon>Euteleostomi</taxon>
        <taxon>Actinopterygii</taxon>
        <taxon>Neopterygii</taxon>
        <taxon>Teleostei</taxon>
        <taxon>Ostariophysi</taxon>
        <taxon>Siluriformes</taxon>
        <taxon>Siluridae</taxon>
        <taxon>Silurus</taxon>
    </lineage>
</organism>
<comment type="subcellular location">
    <subcellularLocation>
        <location evidence="1">Membrane</location>
        <topology evidence="1">Single-pass membrane protein</topology>
    </subcellularLocation>
</comment>
<feature type="domain" description="Cadherin" evidence="10">
    <location>
        <begin position="44"/>
        <end position="149"/>
    </location>
</feature>
<dbReference type="GO" id="GO:0005509">
    <property type="term" value="F:calcium ion binding"/>
    <property type="evidence" value="ECO:0007669"/>
    <property type="project" value="UniProtKB-UniRule"/>
</dbReference>
<evidence type="ECO:0000256" key="8">
    <source>
        <dbReference type="ARBA" id="ARBA00023180"/>
    </source>
</evidence>
<keyword evidence="3" id="KW-0677">Repeat</keyword>
<dbReference type="SUPFAM" id="SSF49313">
    <property type="entry name" value="Cadherin-like"/>
    <property type="match status" value="2"/>
</dbReference>
<dbReference type="PROSITE" id="PS50268">
    <property type="entry name" value="CADHERIN_2"/>
    <property type="match status" value="2"/>
</dbReference>